<name>A0ABR4KQF7_9EURO</name>
<keyword evidence="5" id="KW-1185">Reference proteome</keyword>
<evidence type="ECO:0000256" key="2">
    <source>
        <dbReference type="ARBA" id="ARBA00022857"/>
    </source>
</evidence>
<dbReference type="Pfam" id="PF13561">
    <property type="entry name" value="adh_short_C2"/>
    <property type="match status" value="1"/>
</dbReference>
<evidence type="ECO:0000313" key="4">
    <source>
        <dbReference type="EMBL" id="KAL2854508.1"/>
    </source>
</evidence>
<sequence length="252" mass="25990">MAFTNKVIAITGASSGIALALAHHLAEQGARLSLADIAVEPLNKLADELRASGTDVLATPLDVSSSSAVDAWVTATVTHFGRLDGAANIAGIGMDFSSVEDTPDEIWHRVIAVNLSGVMFCVRAQVRVMQRGASIVNATSLAGIRGRPGLGAYVCAKHGVVGLTRTVAKEVGERGIRVNAVAPGPIETPMLQALLDSTPSASSGQTTSTYSTLPLKRKGQAEEVARIFAFLLSDESSYTTGAVMTVDGGASA</sequence>
<evidence type="ECO:0000313" key="5">
    <source>
        <dbReference type="Proteomes" id="UP001610446"/>
    </source>
</evidence>
<gene>
    <name evidence="4" type="ORF">BJY01DRAFT_243638</name>
</gene>
<comment type="similarity">
    <text evidence="1">Belongs to the short-chain dehydrogenases/reductases (SDR) family.</text>
</comment>
<dbReference type="PRINTS" id="PR00080">
    <property type="entry name" value="SDRFAMILY"/>
</dbReference>
<dbReference type="EMBL" id="JBFXLU010000014">
    <property type="protein sequence ID" value="KAL2854508.1"/>
    <property type="molecule type" value="Genomic_DNA"/>
</dbReference>
<dbReference type="InterPro" id="IPR036291">
    <property type="entry name" value="NAD(P)-bd_dom_sf"/>
</dbReference>
<keyword evidence="2" id="KW-0521">NADP</keyword>
<dbReference type="CDD" id="cd05233">
    <property type="entry name" value="SDR_c"/>
    <property type="match status" value="1"/>
</dbReference>
<dbReference type="PANTHER" id="PTHR24321">
    <property type="entry name" value="DEHYDROGENASES, SHORT CHAIN"/>
    <property type="match status" value="1"/>
</dbReference>
<reference evidence="4 5" key="1">
    <citation type="submission" date="2024-07" db="EMBL/GenBank/DDBJ databases">
        <title>Section-level genome sequencing and comparative genomics of Aspergillus sections Usti and Cavernicolus.</title>
        <authorList>
            <consortium name="Lawrence Berkeley National Laboratory"/>
            <person name="Nybo J.L."/>
            <person name="Vesth T.C."/>
            <person name="Theobald S."/>
            <person name="Frisvad J.C."/>
            <person name="Larsen T.O."/>
            <person name="Kjaerboelling I."/>
            <person name="Rothschild-Mancinelli K."/>
            <person name="Lyhne E.K."/>
            <person name="Kogle M.E."/>
            <person name="Barry K."/>
            <person name="Clum A."/>
            <person name="Na H."/>
            <person name="Ledsgaard L."/>
            <person name="Lin J."/>
            <person name="Lipzen A."/>
            <person name="Kuo A."/>
            <person name="Riley R."/>
            <person name="Mondo S."/>
            <person name="Labutti K."/>
            <person name="Haridas S."/>
            <person name="Pangalinan J."/>
            <person name="Salamov A.A."/>
            <person name="Simmons B.A."/>
            <person name="Magnuson J.K."/>
            <person name="Chen J."/>
            <person name="Drula E."/>
            <person name="Henrissat B."/>
            <person name="Wiebenga A."/>
            <person name="Lubbers R.J."/>
            <person name="Gomes A.C."/>
            <person name="Makela M.R."/>
            <person name="Stajich J."/>
            <person name="Grigoriev I.V."/>
            <person name="Mortensen U.H."/>
            <person name="De Vries R.P."/>
            <person name="Baker S.E."/>
            <person name="Andersen M.R."/>
        </authorList>
    </citation>
    <scope>NUCLEOTIDE SEQUENCE [LARGE SCALE GENOMIC DNA]</scope>
    <source>
        <strain evidence="4 5">CBS 123904</strain>
    </source>
</reference>
<keyword evidence="3" id="KW-0560">Oxidoreductase</keyword>
<dbReference type="PROSITE" id="PS00061">
    <property type="entry name" value="ADH_SHORT"/>
    <property type="match status" value="1"/>
</dbReference>
<dbReference type="Proteomes" id="UP001610446">
    <property type="component" value="Unassembled WGS sequence"/>
</dbReference>
<proteinExistence type="inferred from homology"/>
<dbReference type="InterPro" id="IPR020904">
    <property type="entry name" value="Sc_DH/Rdtase_CS"/>
</dbReference>
<organism evidence="4 5">
    <name type="scientific">Aspergillus pseudoustus</name>
    <dbReference type="NCBI Taxonomy" id="1810923"/>
    <lineage>
        <taxon>Eukaryota</taxon>
        <taxon>Fungi</taxon>
        <taxon>Dikarya</taxon>
        <taxon>Ascomycota</taxon>
        <taxon>Pezizomycotina</taxon>
        <taxon>Eurotiomycetes</taxon>
        <taxon>Eurotiomycetidae</taxon>
        <taxon>Eurotiales</taxon>
        <taxon>Aspergillaceae</taxon>
        <taxon>Aspergillus</taxon>
        <taxon>Aspergillus subgen. Nidulantes</taxon>
    </lineage>
</organism>
<dbReference type="PRINTS" id="PR00081">
    <property type="entry name" value="GDHRDH"/>
</dbReference>
<dbReference type="SUPFAM" id="SSF51735">
    <property type="entry name" value="NAD(P)-binding Rossmann-fold domains"/>
    <property type="match status" value="1"/>
</dbReference>
<comment type="caution">
    <text evidence="4">The sequence shown here is derived from an EMBL/GenBank/DDBJ whole genome shotgun (WGS) entry which is preliminary data.</text>
</comment>
<evidence type="ECO:0000256" key="1">
    <source>
        <dbReference type="ARBA" id="ARBA00006484"/>
    </source>
</evidence>
<protein>
    <recommendedName>
        <fullName evidence="6">Oxidoreductase</fullName>
    </recommendedName>
</protein>
<evidence type="ECO:0008006" key="6">
    <source>
        <dbReference type="Google" id="ProtNLM"/>
    </source>
</evidence>
<accession>A0ABR4KQF7</accession>
<dbReference type="PANTHER" id="PTHR24321:SF8">
    <property type="entry name" value="ESTRADIOL 17-BETA-DEHYDROGENASE 8-RELATED"/>
    <property type="match status" value="1"/>
</dbReference>
<evidence type="ECO:0000256" key="3">
    <source>
        <dbReference type="ARBA" id="ARBA00023002"/>
    </source>
</evidence>
<dbReference type="Gene3D" id="3.40.50.720">
    <property type="entry name" value="NAD(P)-binding Rossmann-like Domain"/>
    <property type="match status" value="1"/>
</dbReference>
<dbReference type="InterPro" id="IPR002347">
    <property type="entry name" value="SDR_fam"/>
</dbReference>